<protein>
    <submittedName>
        <fullName evidence="1">Uncharacterized protein</fullName>
    </submittedName>
</protein>
<evidence type="ECO:0000313" key="2">
    <source>
        <dbReference type="EMBL" id="WOH06974.1"/>
    </source>
</evidence>
<dbReference type="PANTHER" id="PTHR33526">
    <property type="entry name" value="OS07G0123800 PROTEIN"/>
    <property type="match status" value="1"/>
</dbReference>
<gene>
    <name evidence="1" type="ORF">DCAR_020055</name>
    <name evidence="2" type="ORF">DCAR_0626403</name>
</gene>
<dbReference type="OMA" id="DMFLHEK"/>
<dbReference type="EMBL" id="LNRQ01000006">
    <property type="protein sequence ID" value="KZM92580.1"/>
    <property type="molecule type" value="Genomic_DNA"/>
</dbReference>
<sequence>MRTKGSQNKLMKIITTPVRVLKKGRDMYVQSMMSYAQKPRYSSSNSNKGAVKPVQAVSGLPKSFSTSVTSTRSTIYDGNDDFAELIRANSTSHDNRNMNLDVEGYVKQLIEEQKLSRQKLYNDHLAENNVHSKMPKGVPRSCSVGLGRIDEGKACEFDEEEEEVEEGVKKAPEVMLRSRSHAVGAGNRNSSLVF</sequence>
<dbReference type="EMBL" id="CP093348">
    <property type="protein sequence ID" value="WOH06974.1"/>
    <property type="molecule type" value="Genomic_DNA"/>
</dbReference>
<keyword evidence="3" id="KW-1185">Reference proteome</keyword>
<dbReference type="Gramene" id="KZM92580">
    <property type="protein sequence ID" value="KZM92580"/>
    <property type="gene ID" value="DCAR_020055"/>
</dbReference>
<dbReference type="KEGG" id="dcr:108226340"/>
<reference evidence="1" key="1">
    <citation type="journal article" date="2016" name="Nat. Genet.">
        <title>A high-quality carrot genome assembly provides new insights into carotenoid accumulation and asterid genome evolution.</title>
        <authorList>
            <person name="Iorizzo M."/>
            <person name="Ellison S."/>
            <person name="Senalik D."/>
            <person name="Zeng P."/>
            <person name="Satapoomin P."/>
            <person name="Huang J."/>
            <person name="Bowman M."/>
            <person name="Iovene M."/>
            <person name="Sanseverino W."/>
            <person name="Cavagnaro P."/>
            <person name="Yildiz M."/>
            <person name="Macko-Podgorni A."/>
            <person name="Moranska E."/>
            <person name="Grzebelus E."/>
            <person name="Grzebelus D."/>
            <person name="Ashrafi H."/>
            <person name="Zheng Z."/>
            <person name="Cheng S."/>
            <person name="Spooner D."/>
            <person name="Van Deynze A."/>
            <person name="Simon P."/>
        </authorList>
    </citation>
    <scope>NUCLEOTIDE SEQUENCE [LARGE SCALE GENOMIC DNA]</scope>
    <source>
        <tissue evidence="1">Leaf</tissue>
    </source>
</reference>
<reference evidence="2" key="2">
    <citation type="submission" date="2022-03" db="EMBL/GenBank/DDBJ databases">
        <title>Draft title - Genomic analysis of global carrot germplasm unveils the trajectory of domestication and the origin of high carotenoid orange carrot.</title>
        <authorList>
            <person name="Iorizzo M."/>
            <person name="Ellison S."/>
            <person name="Senalik D."/>
            <person name="Macko-Podgorni A."/>
            <person name="Grzebelus D."/>
            <person name="Bostan H."/>
            <person name="Rolling W."/>
            <person name="Curaba J."/>
            <person name="Simon P."/>
        </authorList>
    </citation>
    <scope>NUCLEOTIDE SEQUENCE</scope>
    <source>
        <tissue evidence="2">Leaf</tissue>
    </source>
</reference>
<evidence type="ECO:0000313" key="1">
    <source>
        <dbReference type="EMBL" id="KZM92580.1"/>
    </source>
</evidence>
<dbReference type="PANTHER" id="PTHR33526:SF13">
    <property type="entry name" value="TYROSINE-PROTEIN PHOSPHATASE 3-LIKE"/>
    <property type="match status" value="1"/>
</dbReference>
<dbReference type="OrthoDB" id="1679543at2759"/>
<proteinExistence type="predicted"/>
<dbReference type="PIRSF" id="PIRSF031279">
    <property type="entry name" value="UCP031279"/>
    <property type="match status" value="1"/>
</dbReference>
<evidence type="ECO:0000313" key="3">
    <source>
        <dbReference type="Proteomes" id="UP000077755"/>
    </source>
</evidence>
<dbReference type="AlphaFoldDB" id="A0A161ZZ23"/>
<accession>A0A161ZZ23</accession>
<dbReference type="InterPro" id="IPR016972">
    <property type="entry name" value="UCP031279"/>
</dbReference>
<organism evidence="1">
    <name type="scientific">Daucus carota subsp. sativus</name>
    <name type="common">Carrot</name>
    <dbReference type="NCBI Taxonomy" id="79200"/>
    <lineage>
        <taxon>Eukaryota</taxon>
        <taxon>Viridiplantae</taxon>
        <taxon>Streptophyta</taxon>
        <taxon>Embryophyta</taxon>
        <taxon>Tracheophyta</taxon>
        <taxon>Spermatophyta</taxon>
        <taxon>Magnoliopsida</taxon>
        <taxon>eudicotyledons</taxon>
        <taxon>Gunneridae</taxon>
        <taxon>Pentapetalae</taxon>
        <taxon>asterids</taxon>
        <taxon>campanulids</taxon>
        <taxon>Apiales</taxon>
        <taxon>Apiaceae</taxon>
        <taxon>Apioideae</taxon>
        <taxon>Scandiceae</taxon>
        <taxon>Daucinae</taxon>
        <taxon>Daucus</taxon>
        <taxon>Daucus sect. Daucus</taxon>
    </lineage>
</organism>
<dbReference type="Proteomes" id="UP000077755">
    <property type="component" value="Chromosome 6"/>
</dbReference>
<name>A0A161ZZ23_DAUCS</name>